<evidence type="ECO:0000313" key="6">
    <source>
        <dbReference type="Proteomes" id="UP001138921"/>
    </source>
</evidence>
<feature type="transmembrane region" description="Helical" evidence="2">
    <location>
        <begin position="20"/>
        <end position="47"/>
    </location>
</feature>
<dbReference type="CDD" id="cd01949">
    <property type="entry name" value="GGDEF"/>
    <property type="match status" value="1"/>
</dbReference>
<keyword evidence="6" id="KW-1185">Reference proteome</keyword>
<dbReference type="AlphaFoldDB" id="A0A9X1AGF5"/>
<dbReference type="Gene3D" id="3.30.70.270">
    <property type="match status" value="1"/>
</dbReference>
<keyword evidence="2" id="KW-0472">Membrane</keyword>
<dbReference type="InterPro" id="IPR043128">
    <property type="entry name" value="Rev_trsase/Diguanyl_cyclase"/>
</dbReference>
<organism evidence="5 6">
    <name type="scientific">Aminobacter anthyllidis</name>
    <dbReference type="NCBI Taxonomy" id="1035067"/>
    <lineage>
        <taxon>Bacteria</taxon>
        <taxon>Pseudomonadati</taxon>
        <taxon>Pseudomonadota</taxon>
        <taxon>Alphaproteobacteria</taxon>
        <taxon>Hyphomicrobiales</taxon>
        <taxon>Phyllobacteriaceae</taxon>
        <taxon>Aminobacter</taxon>
    </lineage>
</organism>
<dbReference type="Pfam" id="PF05228">
    <property type="entry name" value="CHASE4"/>
    <property type="match status" value="1"/>
</dbReference>
<evidence type="ECO:0000313" key="5">
    <source>
        <dbReference type="EMBL" id="MBT1159299.1"/>
    </source>
</evidence>
<dbReference type="EMBL" id="JAFLWW010000011">
    <property type="protein sequence ID" value="MBT1159299.1"/>
    <property type="molecule type" value="Genomic_DNA"/>
</dbReference>
<dbReference type="GO" id="GO:0071111">
    <property type="term" value="F:cyclic-guanylate-specific phosphodiesterase activity"/>
    <property type="evidence" value="ECO:0007669"/>
    <property type="project" value="InterPro"/>
</dbReference>
<accession>A0A9X1AGF5</accession>
<dbReference type="SUPFAM" id="SSF55073">
    <property type="entry name" value="Nucleotide cyclase"/>
    <property type="match status" value="1"/>
</dbReference>
<dbReference type="NCBIfam" id="TIGR00254">
    <property type="entry name" value="GGDEF"/>
    <property type="match status" value="1"/>
</dbReference>
<keyword evidence="2" id="KW-0812">Transmembrane</keyword>
<dbReference type="InterPro" id="IPR035919">
    <property type="entry name" value="EAL_sf"/>
</dbReference>
<evidence type="ECO:0000259" key="4">
    <source>
        <dbReference type="PROSITE" id="PS50887"/>
    </source>
</evidence>
<dbReference type="SUPFAM" id="SSF141868">
    <property type="entry name" value="EAL domain-like"/>
    <property type="match status" value="1"/>
</dbReference>
<dbReference type="PANTHER" id="PTHR33121">
    <property type="entry name" value="CYCLIC DI-GMP PHOSPHODIESTERASE PDEF"/>
    <property type="match status" value="1"/>
</dbReference>
<comment type="caution">
    <text evidence="5">The sequence shown here is derived from an EMBL/GenBank/DDBJ whole genome shotgun (WGS) entry which is preliminary data.</text>
</comment>
<proteinExistence type="predicted"/>
<dbReference type="CDD" id="cd01948">
    <property type="entry name" value="EAL"/>
    <property type="match status" value="1"/>
</dbReference>
<dbReference type="PROSITE" id="PS50887">
    <property type="entry name" value="GGDEF"/>
    <property type="match status" value="1"/>
</dbReference>
<dbReference type="Proteomes" id="UP001138921">
    <property type="component" value="Unassembled WGS sequence"/>
</dbReference>
<dbReference type="InterPro" id="IPR007892">
    <property type="entry name" value="CHASE4"/>
</dbReference>
<dbReference type="PANTHER" id="PTHR33121:SF70">
    <property type="entry name" value="SIGNALING PROTEIN YKOW"/>
    <property type="match status" value="1"/>
</dbReference>
<dbReference type="Pfam" id="PF00990">
    <property type="entry name" value="GGDEF"/>
    <property type="match status" value="1"/>
</dbReference>
<dbReference type="InterPro" id="IPR001633">
    <property type="entry name" value="EAL_dom"/>
</dbReference>
<evidence type="ECO:0000259" key="3">
    <source>
        <dbReference type="PROSITE" id="PS50883"/>
    </source>
</evidence>
<reference evidence="5" key="2">
    <citation type="submission" date="2021-03" db="EMBL/GenBank/DDBJ databases">
        <authorList>
            <person name="Artuso I."/>
            <person name="Turrini P."/>
            <person name="Pirolo M."/>
            <person name="Lugli G.A."/>
            <person name="Ventura M."/>
            <person name="Visca P."/>
        </authorList>
    </citation>
    <scope>NUCLEOTIDE SEQUENCE</scope>
    <source>
        <strain evidence="5">LMG 26462</strain>
    </source>
</reference>
<protein>
    <submittedName>
        <fullName evidence="5">Bifunctional diguanylate cyclase/phosphodiesterase</fullName>
    </submittedName>
</protein>
<feature type="compositionally biased region" description="Polar residues" evidence="1">
    <location>
        <begin position="733"/>
        <end position="748"/>
    </location>
</feature>
<gene>
    <name evidence="5" type="ORF">J1C56_27360</name>
</gene>
<dbReference type="InterPro" id="IPR050706">
    <property type="entry name" value="Cyclic-di-GMP_PDE-like"/>
</dbReference>
<evidence type="ECO:0000256" key="1">
    <source>
        <dbReference type="SAM" id="MobiDB-lite"/>
    </source>
</evidence>
<feature type="domain" description="GGDEF" evidence="4">
    <location>
        <begin position="332"/>
        <end position="464"/>
    </location>
</feature>
<dbReference type="InterPro" id="IPR000160">
    <property type="entry name" value="GGDEF_dom"/>
</dbReference>
<dbReference type="InterPro" id="IPR029787">
    <property type="entry name" value="Nucleotide_cyclase"/>
</dbReference>
<reference evidence="5" key="1">
    <citation type="journal article" date="2021" name="Microorganisms">
        <title>Phylogenomic Reconstruction and Metabolic Potential of the Genus Aminobacter.</title>
        <authorList>
            <person name="Artuso I."/>
            <person name="Turrini P."/>
            <person name="Pirolo M."/>
            <person name="Lugli G.A."/>
            <person name="Ventura M."/>
            <person name="Visca P."/>
        </authorList>
    </citation>
    <scope>NUCLEOTIDE SEQUENCE</scope>
    <source>
        <strain evidence="5">LMG 26462</strain>
    </source>
</reference>
<dbReference type="Pfam" id="PF00563">
    <property type="entry name" value="EAL"/>
    <property type="match status" value="1"/>
</dbReference>
<name>A0A9X1AGF5_9HYPH</name>
<dbReference type="SMART" id="SM00052">
    <property type="entry name" value="EAL"/>
    <property type="match status" value="1"/>
</dbReference>
<dbReference type="Gene3D" id="3.20.20.450">
    <property type="entry name" value="EAL domain"/>
    <property type="match status" value="1"/>
</dbReference>
<dbReference type="RefSeq" id="WP_214393157.1">
    <property type="nucleotide sequence ID" value="NZ_JAFLWW010000011.1"/>
</dbReference>
<evidence type="ECO:0000256" key="2">
    <source>
        <dbReference type="SAM" id="Phobius"/>
    </source>
</evidence>
<dbReference type="SMART" id="SM00267">
    <property type="entry name" value="GGDEF"/>
    <property type="match status" value="1"/>
</dbReference>
<feature type="domain" description="EAL" evidence="3">
    <location>
        <begin position="473"/>
        <end position="721"/>
    </location>
</feature>
<keyword evidence="2" id="KW-1133">Transmembrane helix</keyword>
<dbReference type="PROSITE" id="PS50883">
    <property type="entry name" value="EAL"/>
    <property type="match status" value="1"/>
</dbReference>
<sequence>MAGGAHLPRPGSSGPSKRKIIIAAVLLSLGVAAVLGAFVSSAIYSIVRTADELEETRAAGALASALESLRSQMAGTARDNAFWDEAYRQLNSPTRDAWLIENWGVPTLDYPLYDTALVIGPDDTPLLRYRYGKPMDVQPSEFFDSSLARLIERARAADGLQGEVHAAFIATVHGPALIGAARIRPFLQGIPPPDPYILIFEKDFDAKALDETARKFNLRGLQFTDSPLEDTVAAPLKDVDGNAVGFLSLPSEKPGIRSYERVRPLIFGAAAILLVLIIGIGMTGLYSVRSLAKEQALARQNSLHDDLTGVRNRLGLSDYVANLPPHETSDPTIISLYLVDIDGFKAINDLWGQQVGDELLSAVAARLVKDLPLGTTMARLDGDKFAIVLLANTPGMEAHLQSTINGVFVEPFEIGRREIEIGVSVGVAEAKFGRANFHDLLRQAEMALHQAKHSSDDSTVVFNTHLETELSQQVKLEQQLINALDRRELTVAFQPVIDARSGDLCGVEALARWNSESGPIAPDVFIPVAEKAGLIGILGSQILEEAIAQGSRWPGLQIAVNVSPLQLRNRYFAGGLKATLDKFAFEPHRLTIELTEGVLISNADQARRSISEIRALGIKVALDDFGSGFASIGSLRQFRFDRVKLDKSLVANILHDAQAAEVLDATIKLVNALGVPVTVEGIETRHQAEFARVAGSHQLQGYWFSKPLSKEELTARFLDNRRIESPGKAASFAPTSTVRISSPSARFR</sequence>
<feature type="region of interest" description="Disordered" evidence="1">
    <location>
        <begin position="728"/>
        <end position="748"/>
    </location>
</feature>
<feature type="transmembrane region" description="Helical" evidence="2">
    <location>
        <begin position="265"/>
        <end position="286"/>
    </location>
</feature>